<dbReference type="FunFam" id="3.40.50.620:FF:000116">
    <property type="entry name" value="Arginine--tRNA ligase"/>
    <property type="match status" value="1"/>
</dbReference>
<name>A0A3P7P8L2_9FIRM</name>
<dbReference type="RefSeq" id="WP_125136035.1">
    <property type="nucleotide sequence ID" value="NZ_LR130778.1"/>
</dbReference>
<dbReference type="InterPro" id="IPR035684">
    <property type="entry name" value="ArgRS_core"/>
</dbReference>
<evidence type="ECO:0000256" key="8">
    <source>
        <dbReference type="ARBA" id="ARBA00049339"/>
    </source>
</evidence>
<dbReference type="InterPro" id="IPR036695">
    <property type="entry name" value="Arg-tRNA-synth_N_sf"/>
</dbReference>
<sequence>MLTAQLTKLMEASFLACGYDPTYGQVVTSARQDLCQFQCNGAMSAAKAYKKAPFIISDEVINHLKSTEHFENMFSLAETVKPGFINLSLSDQYLADYIESISEDSRVGVEKATDPEKIVIDYGGPNVAKPLHVGHLRPAIIGESIKRLFKFLGHEVIGDVHLGDWGLQMGMIIVEVNRLYPDLPYFDPEYEGPYPTEPPFNFSDLEEIYPIASNRCKEDPDYNEKAKKATFDLQNGRPGYIALWKHFVDLSVKDILTIYNRLDVHFDLWYGESDSNAYVPKIINTLKSKGALYESDGAMVVDVTRPEDKKEIPPIIIYKSDGSILYGTTDLATIEQRVEDFDPDYILYVVDSRQANHFIQVFRCASDHGIAPSKTSLEHIGFGTMNGKDGRPFKTRDGGILKLADFIDSIEANAKEKINDKEGVDIETTARIVGLATLKYADLSNYRMKDYVFDLDKFSSFEGKTGPYILYTYVRINNIMNKLREELFQPSTIVTPSSEVERQLMLKIDNLEIALTLAAKDRAPNIICEYVYDLATLANGFYHAHHIINEKDPIKRGSWMKLLQITQKCLLLCLDLLGIQVPEKM</sequence>
<dbReference type="InterPro" id="IPR001278">
    <property type="entry name" value="Arg-tRNA-ligase"/>
</dbReference>
<dbReference type="NCBIfam" id="TIGR00456">
    <property type="entry name" value="argS"/>
    <property type="match status" value="1"/>
</dbReference>
<feature type="short sequence motif" description="'HIGH' region" evidence="9">
    <location>
        <begin position="125"/>
        <end position="135"/>
    </location>
</feature>
<keyword evidence="7 9" id="KW-0030">Aminoacyl-tRNA synthetase</keyword>
<comment type="catalytic activity">
    <reaction evidence="8 9">
        <text>tRNA(Arg) + L-arginine + ATP = L-arginyl-tRNA(Arg) + AMP + diphosphate</text>
        <dbReference type="Rhea" id="RHEA:20301"/>
        <dbReference type="Rhea" id="RHEA-COMP:9658"/>
        <dbReference type="Rhea" id="RHEA-COMP:9673"/>
        <dbReference type="ChEBI" id="CHEBI:30616"/>
        <dbReference type="ChEBI" id="CHEBI:32682"/>
        <dbReference type="ChEBI" id="CHEBI:33019"/>
        <dbReference type="ChEBI" id="CHEBI:78442"/>
        <dbReference type="ChEBI" id="CHEBI:78513"/>
        <dbReference type="ChEBI" id="CHEBI:456215"/>
        <dbReference type="EC" id="6.1.1.19"/>
    </reaction>
</comment>
<dbReference type="SUPFAM" id="SSF47323">
    <property type="entry name" value="Anticodon-binding domain of a subclass of class I aminoacyl-tRNA synthetases"/>
    <property type="match status" value="1"/>
</dbReference>
<evidence type="ECO:0000313" key="14">
    <source>
        <dbReference type="Proteomes" id="UP000279029"/>
    </source>
</evidence>
<dbReference type="Gene3D" id="3.40.50.620">
    <property type="entry name" value="HUPs"/>
    <property type="match status" value="1"/>
</dbReference>
<evidence type="ECO:0000256" key="3">
    <source>
        <dbReference type="ARBA" id="ARBA00022598"/>
    </source>
</evidence>
<dbReference type="GO" id="GO:0005737">
    <property type="term" value="C:cytoplasm"/>
    <property type="evidence" value="ECO:0007669"/>
    <property type="project" value="UniProtKB-SubCell"/>
</dbReference>
<dbReference type="Gene3D" id="3.30.1360.70">
    <property type="entry name" value="Arginyl tRNA synthetase N-terminal domain"/>
    <property type="match status" value="1"/>
</dbReference>
<protein>
    <recommendedName>
        <fullName evidence="9">Arginine--tRNA ligase</fullName>
        <ecNumber evidence="9">6.1.1.19</ecNumber>
    </recommendedName>
    <alternativeName>
        <fullName evidence="9">Arginyl-tRNA synthetase</fullName>
        <shortName evidence="9">ArgRS</shortName>
    </alternativeName>
</protein>
<feature type="domain" description="DALR anticodon binding" evidence="11">
    <location>
        <begin position="469"/>
        <end position="585"/>
    </location>
</feature>
<dbReference type="Proteomes" id="UP000279029">
    <property type="component" value="Chromosome"/>
</dbReference>
<dbReference type="SUPFAM" id="SSF55190">
    <property type="entry name" value="Arginyl-tRNA synthetase (ArgRS), N-terminal 'additional' domain"/>
    <property type="match status" value="1"/>
</dbReference>
<dbReference type="InterPro" id="IPR001412">
    <property type="entry name" value="aa-tRNA-synth_I_CS"/>
</dbReference>
<evidence type="ECO:0000256" key="1">
    <source>
        <dbReference type="ARBA" id="ARBA00005594"/>
    </source>
</evidence>
<gene>
    <name evidence="9 13" type="primary">argS</name>
    <name evidence="13" type="ORF">PATL70BA_0678</name>
</gene>
<evidence type="ECO:0000256" key="10">
    <source>
        <dbReference type="RuleBase" id="RU363038"/>
    </source>
</evidence>
<keyword evidence="14" id="KW-1185">Reference proteome</keyword>
<feature type="domain" description="Arginyl tRNA synthetase N-terminal" evidence="12">
    <location>
        <begin position="4"/>
        <end position="89"/>
    </location>
</feature>
<dbReference type="KEGG" id="cbar:PATL70BA_0678"/>
<dbReference type="OrthoDB" id="9805987at2"/>
<evidence type="ECO:0000256" key="4">
    <source>
        <dbReference type="ARBA" id="ARBA00022741"/>
    </source>
</evidence>
<evidence type="ECO:0000259" key="12">
    <source>
        <dbReference type="SMART" id="SM01016"/>
    </source>
</evidence>
<dbReference type="InterPro" id="IPR008909">
    <property type="entry name" value="DALR_anticod-bd"/>
</dbReference>
<dbReference type="SMART" id="SM00836">
    <property type="entry name" value="DALR_1"/>
    <property type="match status" value="1"/>
</dbReference>
<evidence type="ECO:0000313" key="13">
    <source>
        <dbReference type="EMBL" id="VDN46543.1"/>
    </source>
</evidence>
<reference evidence="13 14" key="1">
    <citation type="submission" date="2018-09" db="EMBL/GenBank/DDBJ databases">
        <authorList>
            <person name="Postec A."/>
        </authorList>
    </citation>
    <scope>NUCLEOTIDE SEQUENCE [LARGE SCALE GENOMIC DNA]</scope>
    <source>
        <strain evidence="13">70B-A</strain>
    </source>
</reference>
<keyword evidence="6 9" id="KW-0648">Protein biosynthesis</keyword>
<keyword evidence="5 9" id="KW-0067">ATP-binding</keyword>
<dbReference type="InterPro" id="IPR005148">
    <property type="entry name" value="Arg-tRNA-synth_N"/>
</dbReference>
<comment type="similarity">
    <text evidence="1 9 10">Belongs to the class-I aminoacyl-tRNA synthetase family.</text>
</comment>
<dbReference type="EC" id="6.1.1.19" evidence="9"/>
<dbReference type="SUPFAM" id="SSF52374">
    <property type="entry name" value="Nucleotidylyl transferase"/>
    <property type="match status" value="1"/>
</dbReference>
<keyword evidence="2 9" id="KW-0963">Cytoplasm</keyword>
<dbReference type="GO" id="GO:0004814">
    <property type="term" value="F:arginine-tRNA ligase activity"/>
    <property type="evidence" value="ECO:0007669"/>
    <property type="project" value="UniProtKB-UniRule"/>
</dbReference>
<comment type="subunit">
    <text evidence="9">Monomer.</text>
</comment>
<proteinExistence type="inferred from homology"/>
<dbReference type="GO" id="GO:0006420">
    <property type="term" value="P:arginyl-tRNA aminoacylation"/>
    <property type="evidence" value="ECO:0007669"/>
    <property type="project" value="UniProtKB-UniRule"/>
</dbReference>
<accession>A0A3P7P8L2</accession>
<dbReference type="InterPro" id="IPR014729">
    <property type="entry name" value="Rossmann-like_a/b/a_fold"/>
</dbReference>
<evidence type="ECO:0000256" key="2">
    <source>
        <dbReference type="ARBA" id="ARBA00022490"/>
    </source>
</evidence>
<dbReference type="Gene3D" id="1.10.730.10">
    <property type="entry name" value="Isoleucyl-tRNA Synthetase, Domain 1"/>
    <property type="match status" value="1"/>
</dbReference>
<keyword evidence="4 9" id="KW-0547">Nucleotide-binding</keyword>
<dbReference type="HAMAP" id="MF_00123">
    <property type="entry name" value="Arg_tRNA_synth"/>
    <property type="match status" value="1"/>
</dbReference>
<dbReference type="AlphaFoldDB" id="A0A3P7P8L2"/>
<evidence type="ECO:0000256" key="9">
    <source>
        <dbReference type="HAMAP-Rule" id="MF_00123"/>
    </source>
</evidence>
<dbReference type="PRINTS" id="PR01038">
    <property type="entry name" value="TRNASYNTHARG"/>
</dbReference>
<evidence type="ECO:0000256" key="6">
    <source>
        <dbReference type="ARBA" id="ARBA00022917"/>
    </source>
</evidence>
<dbReference type="Pfam" id="PF00750">
    <property type="entry name" value="tRNA-synt_1d"/>
    <property type="match status" value="1"/>
</dbReference>
<dbReference type="PROSITE" id="PS00178">
    <property type="entry name" value="AA_TRNA_LIGASE_I"/>
    <property type="match status" value="1"/>
</dbReference>
<dbReference type="PANTHER" id="PTHR11956">
    <property type="entry name" value="ARGINYL-TRNA SYNTHETASE"/>
    <property type="match status" value="1"/>
</dbReference>
<evidence type="ECO:0000259" key="11">
    <source>
        <dbReference type="SMART" id="SM00836"/>
    </source>
</evidence>
<comment type="subcellular location">
    <subcellularLocation>
        <location evidence="9">Cytoplasm</location>
    </subcellularLocation>
</comment>
<dbReference type="Pfam" id="PF03485">
    <property type="entry name" value="Arg_tRNA_synt_N"/>
    <property type="match status" value="1"/>
</dbReference>
<dbReference type="InterPro" id="IPR009080">
    <property type="entry name" value="tRNAsynth_Ia_anticodon-bd"/>
</dbReference>
<evidence type="ECO:0000256" key="7">
    <source>
        <dbReference type="ARBA" id="ARBA00023146"/>
    </source>
</evidence>
<organism evidence="13 14">
    <name type="scientific">Petrocella atlantisensis</name>
    <dbReference type="NCBI Taxonomy" id="2173034"/>
    <lineage>
        <taxon>Bacteria</taxon>
        <taxon>Bacillati</taxon>
        <taxon>Bacillota</taxon>
        <taxon>Clostridia</taxon>
        <taxon>Lachnospirales</taxon>
        <taxon>Vallitaleaceae</taxon>
        <taxon>Petrocella</taxon>
    </lineage>
</organism>
<dbReference type="Pfam" id="PF05746">
    <property type="entry name" value="DALR_1"/>
    <property type="match status" value="1"/>
</dbReference>
<dbReference type="EMBL" id="LR130778">
    <property type="protein sequence ID" value="VDN46543.1"/>
    <property type="molecule type" value="Genomic_DNA"/>
</dbReference>
<keyword evidence="3 9" id="KW-0436">Ligase</keyword>
<dbReference type="GO" id="GO:0005524">
    <property type="term" value="F:ATP binding"/>
    <property type="evidence" value="ECO:0007669"/>
    <property type="project" value="UniProtKB-UniRule"/>
</dbReference>
<evidence type="ECO:0000256" key="5">
    <source>
        <dbReference type="ARBA" id="ARBA00022840"/>
    </source>
</evidence>
<dbReference type="PANTHER" id="PTHR11956:SF5">
    <property type="entry name" value="ARGININE--TRNA LIGASE, CYTOPLASMIC"/>
    <property type="match status" value="1"/>
</dbReference>
<dbReference type="SMART" id="SM01016">
    <property type="entry name" value="Arg_tRNA_synt_N"/>
    <property type="match status" value="1"/>
</dbReference>
<dbReference type="CDD" id="cd00671">
    <property type="entry name" value="ArgRS_core"/>
    <property type="match status" value="1"/>
</dbReference>